<keyword evidence="5" id="KW-1185">Reference proteome</keyword>
<dbReference type="HAMAP" id="MF_00667">
    <property type="entry name" value="SspH"/>
    <property type="match status" value="1"/>
</dbReference>
<gene>
    <name evidence="4" type="ORF">NZD86_09045</name>
</gene>
<reference evidence="4" key="1">
    <citation type="submission" date="2022-08" db="EMBL/GenBank/DDBJ databases">
        <title>Alicyclobacillus dauci DSM2870, complete genome.</title>
        <authorList>
            <person name="Wang Q."/>
            <person name="Cai R."/>
            <person name="Wang Z."/>
        </authorList>
    </citation>
    <scope>NUCLEOTIDE SEQUENCE</scope>
    <source>
        <strain evidence="4">DSM 28700</strain>
    </source>
</reference>
<protein>
    <submittedName>
        <fullName evidence="4">H-type small acid-soluble spore protein</fullName>
    </submittedName>
</protein>
<comment type="subcellular location">
    <subcellularLocation>
        <location evidence="1">Spore core</location>
    </subcellularLocation>
</comment>
<dbReference type="NCBIfam" id="TIGR02861">
    <property type="entry name" value="SASP_H"/>
    <property type="match status" value="1"/>
</dbReference>
<evidence type="ECO:0000313" key="5">
    <source>
        <dbReference type="Proteomes" id="UP001164803"/>
    </source>
</evidence>
<dbReference type="Pfam" id="PF08141">
    <property type="entry name" value="SspH"/>
    <property type="match status" value="1"/>
</dbReference>
<sequence>MDIQRAKEIMESSKIINVEYRGVPVHIDQVFESNAYAEIHYEDGAVANAPLNDLREN</sequence>
<comment type="similarity">
    <text evidence="2">Belongs to the SspH family.</text>
</comment>
<evidence type="ECO:0000256" key="3">
    <source>
        <dbReference type="ARBA" id="ARBA00022969"/>
    </source>
</evidence>
<name>A0ABY6Z8W8_9BACL</name>
<keyword evidence="3" id="KW-0749">Sporulation</keyword>
<organism evidence="4 5">
    <name type="scientific">Alicyclobacillus dauci</name>
    <dbReference type="NCBI Taxonomy" id="1475485"/>
    <lineage>
        <taxon>Bacteria</taxon>
        <taxon>Bacillati</taxon>
        <taxon>Bacillota</taxon>
        <taxon>Bacilli</taxon>
        <taxon>Bacillales</taxon>
        <taxon>Alicyclobacillaceae</taxon>
        <taxon>Alicyclobacillus</taxon>
    </lineage>
</organism>
<proteinExistence type="inferred from homology"/>
<evidence type="ECO:0000256" key="1">
    <source>
        <dbReference type="ARBA" id="ARBA00004288"/>
    </source>
</evidence>
<dbReference type="InterPro" id="IPR012610">
    <property type="entry name" value="SASP_SspH"/>
</dbReference>
<evidence type="ECO:0000313" key="4">
    <source>
        <dbReference type="EMBL" id="WAH38606.1"/>
    </source>
</evidence>
<dbReference type="RefSeq" id="WP_268046192.1">
    <property type="nucleotide sequence ID" value="NZ_CP104064.1"/>
</dbReference>
<evidence type="ECO:0000256" key="2">
    <source>
        <dbReference type="ARBA" id="ARBA00006573"/>
    </source>
</evidence>
<dbReference type="EMBL" id="CP104064">
    <property type="protein sequence ID" value="WAH38606.1"/>
    <property type="molecule type" value="Genomic_DNA"/>
</dbReference>
<dbReference type="Proteomes" id="UP001164803">
    <property type="component" value="Chromosome"/>
</dbReference>
<accession>A0ABY6Z8W8</accession>